<evidence type="ECO:0000313" key="1">
    <source>
        <dbReference type="Proteomes" id="UP000095286"/>
    </source>
</evidence>
<accession>A0AC35TYC9</accession>
<reference evidence="2" key="1">
    <citation type="submission" date="2016-11" db="UniProtKB">
        <authorList>
            <consortium name="WormBaseParasite"/>
        </authorList>
    </citation>
    <scope>IDENTIFICATION</scope>
    <source>
        <strain evidence="2">KR3021</strain>
    </source>
</reference>
<proteinExistence type="predicted"/>
<dbReference type="WBParaSite" id="RSKR_0000578550.1">
    <property type="protein sequence ID" value="RSKR_0000578550.1"/>
    <property type="gene ID" value="RSKR_0000578550"/>
</dbReference>
<sequence length="116" mass="13090">MRYFIIILILIPILVDGLVLYRRVPKPKLVCHEEYENGSNSTGNMSHDENDDVESGTLVEHVRSKRKSVIQEPSIWLNGSDKSIKDDFSIVSASLSSSEKNELKQKIINMCKSLGL</sequence>
<dbReference type="Proteomes" id="UP000095286">
    <property type="component" value="Unplaced"/>
</dbReference>
<protein>
    <submittedName>
        <fullName evidence="2">Uncharacterized protein</fullName>
    </submittedName>
</protein>
<organism evidence="1 2">
    <name type="scientific">Rhabditophanes sp. KR3021</name>
    <dbReference type="NCBI Taxonomy" id="114890"/>
    <lineage>
        <taxon>Eukaryota</taxon>
        <taxon>Metazoa</taxon>
        <taxon>Ecdysozoa</taxon>
        <taxon>Nematoda</taxon>
        <taxon>Chromadorea</taxon>
        <taxon>Rhabditida</taxon>
        <taxon>Tylenchina</taxon>
        <taxon>Panagrolaimomorpha</taxon>
        <taxon>Strongyloidoidea</taxon>
        <taxon>Alloionematidae</taxon>
        <taxon>Rhabditophanes</taxon>
    </lineage>
</organism>
<evidence type="ECO:0000313" key="2">
    <source>
        <dbReference type="WBParaSite" id="RSKR_0000578550.1"/>
    </source>
</evidence>
<name>A0AC35TYC9_9BILA</name>